<dbReference type="SUPFAM" id="SSF57783">
    <property type="entry name" value="Zinc beta-ribbon"/>
    <property type="match status" value="1"/>
</dbReference>
<dbReference type="FunFam" id="1.10.472.170:FF:000001">
    <property type="entry name" value="Transcription initiation factor IIB"/>
    <property type="match status" value="1"/>
</dbReference>
<dbReference type="FunFam" id="2.20.25.10:FF:000036">
    <property type="entry name" value="Transcription initiation factor IIB"/>
    <property type="match status" value="1"/>
</dbReference>
<dbReference type="Pfam" id="PF00382">
    <property type="entry name" value="TFIIB"/>
    <property type="match status" value="2"/>
</dbReference>
<feature type="domain" description="TFIIB-type" evidence="10">
    <location>
        <begin position="18"/>
        <end position="51"/>
    </location>
</feature>
<evidence type="ECO:0000256" key="8">
    <source>
        <dbReference type="ARBA" id="ARBA00066213"/>
    </source>
</evidence>
<evidence type="ECO:0000256" key="4">
    <source>
        <dbReference type="ARBA" id="ARBA00023015"/>
    </source>
</evidence>
<dbReference type="EMBL" id="KZ678409">
    <property type="protein sequence ID" value="PSR92190.1"/>
    <property type="molecule type" value="Genomic_DNA"/>
</dbReference>
<evidence type="ECO:0000256" key="5">
    <source>
        <dbReference type="ARBA" id="ARBA00023163"/>
    </source>
</evidence>
<keyword evidence="4" id="KW-0805">Transcription regulation</keyword>
<accession>A0A2T3AD63</accession>
<dbReference type="Pfam" id="PF08271">
    <property type="entry name" value="Zn_Ribbon_TF"/>
    <property type="match status" value="1"/>
</dbReference>
<dbReference type="InterPro" id="IPR013150">
    <property type="entry name" value="TFIIB_cyclin"/>
</dbReference>
<keyword evidence="9" id="KW-0479">Metal-binding</keyword>
<dbReference type="Gene3D" id="1.10.472.170">
    <property type="match status" value="1"/>
</dbReference>
<dbReference type="SUPFAM" id="SSF47954">
    <property type="entry name" value="Cyclin-like"/>
    <property type="match status" value="2"/>
</dbReference>
<proteinExistence type="inferred from homology"/>
<dbReference type="PROSITE" id="PS00782">
    <property type="entry name" value="TFIIB"/>
    <property type="match status" value="2"/>
</dbReference>
<protein>
    <recommendedName>
        <fullName evidence="2">Transcription initiation factor IIB</fullName>
    </recommendedName>
    <alternativeName>
        <fullName evidence="6">General transcription factor TFIIB</fullName>
    </alternativeName>
</protein>
<dbReference type="InterPro" id="IPR000812">
    <property type="entry name" value="TFIIB"/>
</dbReference>
<keyword evidence="9" id="KW-0862">Zinc</keyword>
<dbReference type="Gene3D" id="1.10.472.10">
    <property type="entry name" value="Cyclin-like"/>
    <property type="match status" value="1"/>
</dbReference>
<dbReference type="GO" id="GO:0008270">
    <property type="term" value="F:zinc ion binding"/>
    <property type="evidence" value="ECO:0007669"/>
    <property type="project" value="UniProtKB-KW"/>
</dbReference>
<dbReference type="GO" id="GO:0051123">
    <property type="term" value="P:RNA polymerase II preinitiation complex assembly"/>
    <property type="evidence" value="ECO:0007669"/>
    <property type="project" value="UniProtKB-ARBA"/>
</dbReference>
<evidence type="ECO:0000313" key="11">
    <source>
        <dbReference type="EMBL" id="PSR92190.1"/>
    </source>
</evidence>
<evidence type="ECO:0000259" key="10">
    <source>
        <dbReference type="PROSITE" id="PS51134"/>
    </source>
</evidence>
<dbReference type="FunCoup" id="A0A2T3AD63">
    <property type="interactions" value="788"/>
</dbReference>
<dbReference type="InterPro" id="IPR036915">
    <property type="entry name" value="Cyclin-like_sf"/>
</dbReference>
<gene>
    <name evidence="11" type="ORF">BD289DRAFT_364824</name>
</gene>
<dbReference type="SMART" id="SM00385">
    <property type="entry name" value="CYCLIN"/>
    <property type="match status" value="2"/>
</dbReference>
<evidence type="ECO:0000313" key="12">
    <source>
        <dbReference type="Proteomes" id="UP000241462"/>
    </source>
</evidence>
<dbReference type="AlphaFoldDB" id="A0A2T3AD63"/>
<dbReference type="CDD" id="cd20551">
    <property type="entry name" value="CYCLIN_TFIIB_rpt1"/>
    <property type="match status" value="1"/>
</dbReference>
<keyword evidence="9" id="KW-0863">Zinc-finger</keyword>
<dbReference type="OrthoDB" id="25790at2759"/>
<dbReference type="InterPro" id="IPR023486">
    <property type="entry name" value="TFIIB_CS"/>
</dbReference>
<evidence type="ECO:0000256" key="3">
    <source>
        <dbReference type="ARBA" id="ARBA00022737"/>
    </source>
</evidence>
<organism evidence="11 12">
    <name type="scientific">Coniella lustricola</name>
    <dbReference type="NCBI Taxonomy" id="2025994"/>
    <lineage>
        <taxon>Eukaryota</taxon>
        <taxon>Fungi</taxon>
        <taxon>Dikarya</taxon>
        <taxon>Ascomycota</taxon>
        <taxon>Pezizomycotina</taxon>
        <taxon>Sordariomycetes</taxon>
        <taxon>Sordariomycetidae</taxon>
        <taxon>Diaporthales</taxon>
        <taxon>Schizoparmaceae</taxon>
        <taxon>Coniella</taxon>
    </lineage>
</organism>
<evidence type="ECO:0000256" key="9">
    <source>
        <dbReference type="PROSITE-ProRule" id="PRU00469"/>
    </source>
</evidence>
<dbReference type="GO" id="GO:0097550">
    <property type="term" value="C:transcription preinitiation complex"/>
    <property type="evidence" value="ECO:0007669"/>
    <property type="project" value="TreeGrafter"/>
</dbReference>
<evidence type="ECO:0000256" key="2">
    <source>
        <dbReference type="ARBA" id="ARBA00013932"/>
    </source>
</evidence>
<comment type="function">
    <text evidence="7">General factor that plays a major role in the activation of eukaryotic genes transcribed by RNA polymerase II.</text>
</comment>
<evidence type="ECO:0000256" key="7">
    <source>
        <dbReference type="ARBA" id="ARBA00056616"/>
    </source>
</evidence>
<dbReference type="InterPro" id="IPR013763">
    <property type="entry name" value="Cyclin-like_dom"/>
</dbReference>
<comment type="similarity">
    <text evidence="1">Belongs to the TFIIB family.</text>
</comment>
<dbReference type="PANTHER" id="PTHR11618:SF13">
    <property type="entry name" value="TRANSCRIPTION INITIATION FACTOR IIB"/>
    <property type="match status" value="1"/>
</dbReference>
<dbReference type="GO" id="GO:0017025">
    <property type="term" value="F:TBP-class protein binding"/>
    <property type="evidence" value="ECO:0007669"/>
    <property type="project" value="InterPro"/>
</dbReference>
<dbReference type="PRINTS" id="PR00685">
    <property type="entry name" value="TIFACTORIIB"/>
</dbReference>
<keyword evidence="3" id="KW-0677">Repeat</keyword>
<reference evidence="11 12" key="1">
    <citation type="journal article" date="2018" name="Mycol. Prog.">
        <title>Coniella lustricola, a new species from submerged detritus.</title>
        <authorList>
            <person name="Raudabaugh D.B."/>
            <person name="Iturriaga T."/>
            <person name="Carver A."/>
            <person name="Mondo S."/>
            <person name="Pangilinan J."/>
            <person name="Lipzen A."/>
            <person name="He G."/>
            <person name="Amirebrahimi M."/>
            <person name="Grigoriev I.V."/>
            <person name="Miller A.N."/>
        </authorList>
    </citation>
    <scope>NUCLEOTIDE SEQUENCE [LARGE SCALE GENOMIC DNA]</scope>
    <source>
        <strain evidence="11 12">B22-T-1</strain>
    </source>
</reference>
<dbReference type="GO" id="GO:0005634">
    <property type="term" value="C:nucleus"/>
    <property type="evidence" value="ECO:0007669"/>
    <property type="project" value="TreeGrafter"/>
</dbReference>
<keyword evidence="5" id="KW-0804">Transcription</keyword>
<evidence type="ECO:0000256" key="1">
    <source>
        <dbReference type="ARBA" id="ARBA00010857"/>
    </source>
</evidence>
<dbReference type="PANTHER" id="PTHR11618">
    <property type="entry name" value="TRANSCRIPTION INITIATION FACTOR IIB-RELATED"/>
    <property type="match status" value="1"/>
</dbReference>
<dbReference type="InterPro" id="IPR013137">
    <property type="entry name" value="Znf_TFIIB"/>
</dbReference>
<keyword evidence="12" id="KW-1185">Reference proteome</keyword>
<dbReference type="GO" id="GO:0016251">
    <property type="term" value="F:RNA polymerase II general transcription initiation factor activity"/>
    <property type="evidence" value="ECO:0007669"/>
    <property type="project" value="TreeGrafter"/>
</dbReference>
<dbReference type="Proteomes" id="UP000241462">
    <property type="component" value="Unassembled WGS sequence"/>
</dbReference>
<dbReference type="InParanoid" id="A0A2T3AD63"/>
<name>A0A2T3AD63_9PEZI</name>
<evidence type="ECO:0000256" key="6">
    <source>
        <dbReference type="ARBA" id="ARBA00031706"/>
    </source>
</evidence>
<dbReference type="STRING" id="2025994.A0A2T3AD63"/>
<dbReference type="PROSITE" id="PS51134">
    <property type="entry name" value="ZF_TFIIB"/>
    <property type="match status" value="1"/>
</dbReference>
<comment type="subunit">
    <text evidence="8">Associates with TFIID-IIA (DA complex) to form TFIID-IIA-IIB (DAB-complex) which is then recognized by polymerase II.</text>
</comment>
<sequence>MASLTAAQEQYREAQISNILKCPDCQEVPPNLVEEFSSGDMVCASCGLVVGDKIVDTRSEWRTFANDDQNNDDPSRVGDVGNPLFEDTVATLQTTIGREGSNSFHLMKTQAKTIEKGQANQKEGFNKIKTLADTLQVGVAVRDYALHIFKLADEKKFLKGKPQDAVIAGAIFIACRQNNVPRTFREVFNLTKVSKKEIGRVFKALEKWLTEMRAKGEAAGLTDVTSVRDYNQKGSTGADDLVRRYVSQLAIKQQSDVENVGIYIAKKTSQVSTLAGRSPLSVAAACIFMAAHYLGDSITSKKIALVAGVSDGTIKTAYKYLYQCRDQLLDQDAFLKSRSKGKLERLPQA</sequence>